<accession>A0A1F7HIB4</accession>
<evidence type="ECO:0000313" key="6">
    <source>
        <dbReference type="EMBL" id="OGK30977.1"/>
    </source>
</evidence>
<dbReference type="InterPro" id="IPR008217">
    <property type="entry name" value="Ccc1_fam"/>
</dbReference>
<organism evidence="6 7">
    <name type="scientific">Candidatus Roizmanbacteria bacterium RIFCSPHIGHO2_12_FULL_33_9</name>
    <dbReference type="NCBI Taxonomy" id="1802045"/>
    <lineage>
        <taxon>Bacteria</taxon>
        <taxon>Candidatus Roizmaniibacteriota</taxon>
    </lineage>
</organism>
<protein>
    <recommendedName>
        <fullName evidence="8">GMP synthase</fullName>
    </recommendedName>
</protein>
<feature type="transmembrane region" description="Helical" evidence="5">
    <location>
        <begin position="231"/>
        <end position="249"/>
    </location>
</feature>
<comment type="subcellular location">
    <subcellularLocation>
        <location evidence="1">Endomembrane system</location>
        <topology evidence="1">Multi-pass membrane protein</topology>
    </subcellularLocation>
</comment>
<evidence type="ECO:0000256" key="3">
    <source>
        <dbReference type="ARBA" id="ARBA00022989"/>
    </source>
</evidence>
<dbReference type="GO" id="GO:0030026">
    <property type="term" value="P:intracellular manganese ion homeostasis"/>
    <property type="evidence" value="ECO:0007669"/>
    <property type="project" value="InterPro"/>
</dbReference>
<keyword evidence="2 5" id="KW-0812">Transmembrane</keyword>
<feature type="transmembrane region" description="Helical" evidence="5">
    <location>
        <begin position="166"/>
        <end position="191"/>
    </location>
</feature>
<sequence>MSKQQESLKKLKVHLKEEHNISPVSTYLKEIVYGGNDGIVTTFAVVSGFSGAQSMLGNPITPAFTVLLFGLANLFADSVSMSLGNFISLRSQHDQYNAEKSKELYEIKNDKEQEKRETLIILTSKGFNKEDALKIIDLYSKNDDYWAEFMMKYELQLPDPESENPYLTALATFLSFLGFGFIPLIPYFFIYTASVNIFLISIIFTLSALILLGLLRWYVTKHSALRSIGEIVVIGIIASSVAYFVGTFFR</sequence>
<proteinExistence type="predicted"/>
<dbReference type="GO" id="GO:0012505">
    <property type="term" value="C:endomembrane system"/>
    <property type="evidence" value="ECO:0007669"/>
    <property type="project" value="UniProtKB-SubCell"/>
</dbReference>
<evidence type="ECO:0000313" key="7">
    <source>
        <dbReference type="Proteomes" id="UP000177199"/>
    </source>
</evidence>
<dbReference type="Proteomes" id="UP000177199">
    <property type="component" value="Unassembled WGS sequence"/>
</dbReference>
<feature type="transmembrane region" description="Helical" evidence="5">
    <location>
        <begin position="197"/>
        <end position="219"/>
    </location>
</feature>
<dbReference type="EMBL" id="MFZV01000034">
    <property type="protein sequence ID" value="OGK30977.1"/>
    <property type="molecule type" value="Genomic_DNA"/>
</dbReference>
<evidence type="ECO:0000256" key="5">
    <source>
        <dbReference type="SAM" id="Phobius"/>
    </source>
</evidence>
<evidence type="ECO:0000256" key="4">
    <source>
        <dbReference type="ARBA" id="ARBA00023136"/>
    </source>
</evidence>
<dbReference type="Pfam" id="PF01988">
    <property type="entry name" value="VIT1"/>
    <property type="match status" value="1"/>
</dbReference>
<dbReference type="GO" id="GO:0005384">
    <property type="term" value="F:manganese ion transmembrane transporter activity"/>
    <property type="evidence" value="ECO:0007669"/>
    <property type="project" value="InterPro"/>
</dbReference>
<keyword evidence="3 5" id="KW-1133">Transmembrane helix</keyword>
<evidence type="ECO:0000256" key="1">
    <source>
        <dbReference type="ARBA" id="ARBA00004127"/>
    </source>
</evidence>
<reference evidence="6 7" key="1">
    <citation type="journal article" date="2016" name="Nat. Commun.">
        <title>Thousands of microbial genomes shed light on interconnected biogeochemical processes in an aquifer system.</title>
        <authorList>
            <person name="Anantharaman K."/>
            <person name="Brown C.T."/>
            <person name="Hug L.A."/>
            <person name="Sharon I."/>
            <person name="Castelle C.J."/>
            <person name="Probst A.J."/>
            <person name="Thomas B.C."/>
            <person name="Singh A."/>
            <person name="Wilkins M.J."/>
            <person name="Karaoz U."/>
            <person name="Brodie E.L."/>
            <person name="Williams K.H."/>
            <person name="Hubbard S.S."/>
            <person name="Banfield J.F."/>
        </authorList>
    </citation>
    <scope>NUCLEOTIDE SEQUENCE [LARGE SCALE GENOMIC DNA]</scope>
</reference>
<gene>
    <name evidence="6" type="ORF">A3F29_04405</name>
</gene>
<dbReference type="PANTHER" id="PTHR31851">
    <property type="entry name" value="FE(2+)/MN(2+) TRANSPORTER PCL1"/>
    <property type="match status" value="1"/>
</dbReference>
<name>A0A1F7HIB4_9BACT</name>
<dbReference type="AlphaFoldDB" id="A0A1F7HIB4"/>
<comment type="caution">
    <text evidence="6">The sequence shown here is derived from an EMBL/GenBank/DDBJ whole genome shotgun (WGS) entry which is preliminary data.</text>
</comment>
<evidence type="ECO:0008006" key="8">
    <source>
        <dbReference type="Google" id="ProtNLM"/>
    </source>
</evidence>
<keyword evidence="4 5" id="KW-0472">Membrane</keyword>
<evidence type="ECO:0000256" key="2">
    <source>
        <dbReference type="ARBA" id="ARBA00022692"/>
    </source>
</evidence>